<name>A0A942Z740_9FIRM</name>
<dbReference type="SUPFAM" id="SSF55785">
    <property type="entry name" value="PYP-like sensor domain (PAS domain)"/>
    <property type="match status" value="3"/>
</dbReference>
<evidence type="ECO:0000259" key="8">
    <source>
        <dbReference type="PROSITE" id="PS50109"/>
    </source>
</evidence>
<keyword evidence="5" id="KW-0418">Kinase</keyword>
<evidence type="ECO:0000259" key="9">
    <source>
        <dbReference type="PROSITE" id="PS50112"/>
    </source>
</evidence>
<dbReference type="Gene3D" id="3.30.450.20">
    <property type="entry name" value="PAS domain"/>
    <property type="match status" value="3"/>
</dbReference>
<evidence type="ECO:0000256" key="3">
    <source>
        <dbReference type="ARBA" id="ARBA00022553"/>
    </source>
</evidence>
<dbReference type="PROSITE" id="PS50113">
    <property type="entry name" value="PAC"/>
    <property type="match status" value="1"/>
</dbReference>
<dbReference type="PANTHER" id="PTHR43047">
    <property type="entry name" value="TWO-COMPONENT HISTIDINE PROTEIN KINASE"/>
    <property type="match status" value="1"/>
</dbReference>
<dbReference type="InterPro" id="IPR004358">
    <property type="entry name" value="Sig_transdc_His_kin-like_C"/>
</dbReference>
<dbReference type="GO" id="GO:0000155">
    <property type="term" value="F:phosphorelay sensor kinase activity"/>
    <property type="evidence" value="ECO:0007669"/>
    <property type="project" value="InterPro"/>
</dbReference>
<feature type="domain" description="Histidine kinase" evidence="8">
    <location>
        <begin position="411"/>
        <end position="634"/>
    </location>
</feature>
<dbReference type="Pfam" id="PF02518">
    <property type="entry name" value="HATPase_c"/>
    <property type="match status" value="1"/>
</dbReference>
<feature type="domain" description="PAC" evidence="10">
    <location>
        <begin position="213"/>
        <end position="263"/>
    </location>
</feature>
<dbReference type="InterPro" id="IPR000700">
    <property type="entry name" value="PAS-assoc_C"/>
</dbReference>
<dbReference type="EC" id="2.7.13.3" evidence="2"/>
<dbReference type="SMART" id="SM00388">
    <property type="entry name" value="HisKA"/>
    <property type="match status" value="1"/>
</dbReference>
<dbReference type="AlphaFoldDB" id="A0A942Z740"/>
<evidence type="ECO:0000259" key="10">
    <source>
        <dbReference type="PROSITE" id="PS50113"/>
    </source>
</evidence>
<evidence type="ECO:0000256" key="6">
    <source>
        <dbReference type="ARBA" id="ARBA00023012"/>
    </source>
</evidence>
<keyword evidence="4" id="KW-0808">Transferase</keyword>
<evidence type="ECO:0000256" key="7">
    <source>
        <dbReference type="SAM" id="Coils"/>
    </source>
</evidence>
<evidence type="ECO:0000313" key="12">
    <source>
        <dbReference type="Proteomes" id="UP000724672"/>
    </source>
</evidence>
<keyword evidence="3" id="KW-0597">Phosphoprotein</keyword>
<feature type="domain" description="PAS" evidence="9">
    <location>
        <begin position="139"/>
        <end position="209"/>
    </location>
</feature>
<dbReference type="Pfam" id="PF13188">
    <property type="entry name" value="PAS_8"/>
    <property type="match status" value="2"/>
</dbReference>
<dbReference type="PRINTS" id="PR00344">
    <property type="entry name" value="BCTRLSENSOR"/>
</dbReference>
<dbReference type="InterPro" id="IPR005467">
    <property type="entry name" value="His_kinase_dom"/>
</dbReference>
<gene>
    <name evidence="11" type="ORF">GOQ27_07315</name>
</gene>
<dbReference type="Gene3D" id="3.30.565.10">
    <property type="entry name" value="Histidine kinase-like ATPase, C-terminal domain"/>
    <property type="match status" value="1"/>
</dbReference>
<dbReference type="NCBIfam" id="TIGR00229">
    <property type="entry name" value="sensory_box"/>
    <property type="match status" value="2"/>
</dbReference>
<dbReference type="PROSITE" id="PS50112">
    <property type="entry name" value="PAS"/>
    <property type="match status" value="1"/>
</dbReference>
<dbReference type="Pfam" id="PF00512">
    <property type="entry name" value="HisKA"/>
    <property type="match status" value="1"/>
</dbReference>
<comment type="catalytic activity">
    <reaction evidence="1">
        <text>ATP + protein L-histidine = ADP + protein N-phospho-L-histidine.</text>
        <dbReference type="EC" id="2.7.13.3"/>
    </reaction>
</comment>
<dbReference type="CDD" id="cd00082">
    <property type="entry name" value="HisKA"/>
    <property type="match status" value="1"/>
</dbReference>
<proteinExistence type="predicted"/>
<dbReference type="SUPFAM" id="SSF47384">
    <property type="entry name" value="Homodimeric domain of signal transducing histidine kinase"/>
    <property type="match status" value="1"/>
</dbReference>
<dbReference type="CDD" id="cd00130">
    <property type="entry name" value="PAS"/>
    <property type="match status" value="2"/>
</dbReference>
<keyword evidence="7" id="KW-0175">Coiled coil</keyword>
<dbReference type="SMART" id="SM00091">
    <property type="entry name" value="PAS"/>
    <property type="match status" value="3"/>
</dbReference>
<dbReference type="RefSeq" id="WP_203366192.1">
    <property type="nucleotide sequence ID" value="NZ_WSFT01000029.1"/>
</dbReference>
<dbReference type="PROSITE" id="PS50109">
    <property type="entry name" value="HIS_KIN"/>
    <property type="match status" value="1"/>
</dbReference>
<organism evidence="11 12">
    <name type="scientific">Anaeromonas frigoriresistens</name>
    <dbReference type="NCBI Taxonomy" id="2683708"/>
    <lineage>
        <taxon>Bacteria</taxon>
        <taxon>Bacillati</taxon>
        <taxon>Bacillota</taxon>
        <taxon>Tissierellia</taxon>
        <taxon>Tissierellales</taxon>
        <taxon>Thermohalobacteraceae</taxon>
        <taxon>Anaeromonas</taxon>
    </lineage>
</organism>
<dbReference type="GO" id="GO:0009927">
    <property type="term" value="F:histidine phosphotransfer kinase activity"/>
    <property type="evidence" value="ECO:0007669"/>
    <property type="project" value="TreeGrafter"/>
</dbReference>
<dbReference type="EMBL" id="WSFT01000029">
    <property type="protein sequence ID" value="MBS4538267.1"/>
    <property type="molecule type" value="Genomic_DNA"/>
</dbReference>
<keyword evidence="12" id="KW-1185">Reference proteome</keyword>
<keyword evidence="6" id="KW-0902">Two-component regulatory system</keyword>
<evidence type="ECO:0000256" key="1">
    <source>
        <dbReference type="ARBA" id="ARBA00000085"/>
    </source>
</evidence>
<feature type="coiled-coil region" evidence="7">
    <location>
        <begin position="374"/>
        <end position="401"/>
    </location>
</feature>
<accession>A0A942Z740</accession>
<dbReference type="Proteomes" id="UP000724672">
    <property type="component" value="Unassembled WGS sequence"/>
</dbReference>
<reference evidence="11" key="1">
    <citation type="submission" date="2019-12" db="EMBL/GenBank/DDBJ databases">
        <title>Clostridiaceae gen. nov. sp. nov., isolated from sediment in Xinjiang, China.</title>
        <authorList>
            <person name="Zhang R."/>
        </authorList>
    </citation>
    <scope>NUCLEOTIDE SEQUENCE</scope>
    <source>
        <strain evidence="11">D2Q-11</strain>
    </source>
</reference>
<dbReference type="InterPro" id="IPR036097">
    <property type="entry name" value="HisK_dim/P_sf"/>
</dbReference>
<comment type="caution">
    <text evidence="11">The sequence shown here is derived from an EMBL/GenBank/DDBJ whole genome shotgun (WGS) entry which is preliminary data.</text>
</comment>
<dbReference type="InterPro" id="IPR036890">
    <property type="entry name" value="HATPase_C_sf"/>
</dbReference>
<sequence>MELLKLNIQKDIPKIEKEVLKGYELIPDPILIHAGEEIIYCNNAFIQFFEFKNKNNAMRYRIISLIHPDSVEEILRLNDEITFNKVEPLIELKVNTINGNEKKVEIHRNMISINGRIATLEVLRDITSRAYLDDYIKKNEEKYRNMLENLPLAVIRFQDNIITYANQAAVELYGFNSPNELINMPMSTFKHPDYENEYLKRRKALLDGKKINPIKEVKIIRIDGKVLDVEIVSSIIESEYGQEFIMLVRDVTDRNRLNEKLQEVQNRFNAITESTSDCIIVHRDFKIEYVNNNMLNLLGYENKEDLIGRGIEYIVPKEYLKTIKERLENEYVNGIDYKNTQSKVISSTGEIINLVISTIQFDLNNKPATMVVANRIDKQEILKLASELEEKEEELKRLNSFNKSKSEFFAVMSHELKTPLNVNLSTIQLLDLYMNNDLWEDKFESIKKHLYTLKKNCFRQLKIVNNSIDISKVSLNDFETRFKYYDIVDILIQIVNTINHTIHYKEIKTCFNTTFNKKIVKIDPNVIQKVVLNLISNAYKVSKEKDIVNVTLTEVGGQAIITVEDNGPGISEEYVDSIFEPFSQMGSILTRPHEGVGLGLSLVKSLLEIHGGKLDIQTNIGLGSRFSVILPKEDFKIKVLNLNKHEVEKQIVQVNFSDLFL</sequence>
<dbReference type="InterPro" id="IPR003594">
    <property type="entry name" value="HATPase_dom"/>
</dbReference>
<dbReference type="PANTHER" id="PTHR43047:SF72">
    <property type="entry name" value="OSMOSENSING HISTIDINE PROTEIN KINASE SLN1"/>
    <property type="match status" value="1"/>
</dbReference>
<evidence type="ECO:0000256" key="5">
    <source>
        <dbReference type="ARBA" id="ARBA00022777"/>
    </source>
</evidence>
<dbReference type="InterPro" id="IPR035965">
    <property type="entry name" value="PAS-like_dom_sf"/>
</dbReference>
<dbReference type="InterPro" id="IPR000014">
    <property type="entry name" value="PAS"/>
</dbReference>
<protein>
    <recommendedName>
        <fullName evidence="2">histidine kinase</fullName>
        <ecNumber evidence="2">2.7.13.3</ecNumber>
    </recommendedName>
</protein>
<dbReference type="SUPFAM" id="SSF55874">
    <property type="entry name" value="ATPase domain of HSP90 chaperone/DNA topoisomerase II/histidine kinase"/>
    <property type="match status" value="1"/>
</dbReference>
<dbReference type="Pfam" id="PF13426">
    <property type="entry name" value="PAS_9"/>
    <property type="match status" value="1"/>
</dbReference>
<dbReference type="Gene3D" id="1.10.287.130">
    <property type="match status" value="1"/>
</dbReference>
<dbReference type="InterPro" id="IPR003661">
    <property type="entry name" value="HisK_dim/P_dom"/>
</dbReference>
<evidence type="ECO:0000313" key="11">
    <source>
        <dbReference type="EMBL" id="MBS4538267.1"/>
    </source>
</evidence>
<dbReference type="SMART" id="SM00387">
    <property type="entry name" value="HATPase_c"/>
    <property type="match status" value="1"/>
</dbReference>
<evidence type="ECO:0000256" key="4">
    <source>
        <dbReference type="ARBA" id="ARBA00022679"/>
    </source>
</evidence>
<dbReference type="GO" id="GO:0005886">
    <property type="term" value="C:plasma membrane"/>
    <property type="evidence" value="ECO:0007669"/>
    <property type="project" value="TreeGrafter"/>
</dbReference>
<evidence type="ECO:0000256" key="2">
    <source>
        <dbReference type="ARBA" id="ARBA00012438"/>
    </source>
</evidence>